<sequence>MQPFILDFEGCESCHLNAKEKDNGKKAPLYQCVCTQSEEQLRIKCSQVQLQQNTKS</sequence>
<proteinExistence type="predicted"/>
<accession>A0A0E9WCW5</accession>
<protein>
    <submittedName>
        <fullName evidence="1">Uncharacterized protein</fullName>
    </submittedName>
</protein>
<evidence type="ECO:0000313" key="1">
    <source>
        <dbReference type="EMBL" id="JAH87308.1"/>
    </source>
</evidence>
<dbReference type="EMBL" id="GBXM01021269">
    <property type="protein sequence ID" value="JAH87308.1"/>
    <property type="molecule type" value="Transcribed_RNA"/>
</dbReference>
<organism evidence="1">
    <name type="scientific">Anguilla anguilla</name>
    <name type="common">European freshwater eel</name>
    <name type="synonym">Muraena anguilla</name>
    <dbReference type="NCBI Taxonomy" id="7936"/>
    <lineage>
        <taxon>Eukaryota</taxon>
        <taxon>Metazoa</taxon>
        <taxon>Chordata</taxon>
        <taxon>Craniata</taxon>
        <taxon>Vertebrata</taxon>
        <taxon>Euteleostomi</taxon>
        <taxon>Actinopterygii</taxon>
        <taxon>Neopterygii</taxon>
        <taxon>Teleostei</taxon>
        <taxon>Anguilliformes</taxon>
        <taxon>Anguillidae</taxon>
        <taxon>Anguilla</taxon>
    </lineage>
</organism>
<reference evidence="1" key="1">
    <citation type="submission" date="2014-11" db="EMBL/GenBank/DDBJ databases">
        <authorList>
            <person name="Amaro Gonzalez C."/>
        </authorList>
    </citation>
    <scope>NUCLEOTIDE SEQUENCE</scope>
</reference>
<dbReference type="AlphaFoldDB" id="A0A0E9WCW5"/>
<name>A0A0E9WCW5_ANGAN</name>
<reference evidence="1" key="2">
    <citation type="journal article" date="2015" name="Fish Shellfish Immunol.">
        <title>Early steps in the European eel (Anguilla anguilla)-Vibrio vulnificus interaction in the gills: Role of the RtxA13 toxin.</title>
        <authorList>
            <person name="Callol A."/>
            <person name="Pajuelo D."/>
            <person name="Ebbesson L."/>
            <person name="Teles M."/>
            <person name="MacKenzie S."/>
            <person name="Amaro C."/>
        </authorList>
    </citation>
    <scope>NUCLEOTIDE SEQUENCE</scope>
</reference>